<dbReference type="Gene3D" id="3.40.1110.10">
    <property type="entry name" value="Calcium-transporting ATPase, cytoplasmic domain N"/>
    <property type="match status" value="1"/>
</dbReference>
<feature type="region of interest" description="Disordered" evidence="17">
    <location>
        <begin position="500"/>
        <end position="543"/>
    </location>
</feature>
<evidence type="ECO:0000256" key="5">
    <source>
        <dbReference type="ARBA" id="ARBA00022741"/>
    </source>
</evidence>
<sequence length="1265" mass="142859">MVQSWYRRLNDWNVESLFGKAPRPKSQRSIYVNEDLPADYFDQKGRPKKEHVYSTNQVITSKYTVITFLPRNLLEQFRRVVNITISPGLVVLPLIIVLAVTVTKDGYDDIKRHQGDRVVNHSETRVLNGGGWDNPNRTGKKSKTFVKGLLPSRHKLSRKELESNAEESINENQIEYDTEDERHGHRVSGTCQNSFHLNQSRNIAHWKRTLWEDVKAGDFVKIQNDEPIPADILICATSEEENAAFIETKNLDGETNLKSRNAVPALTYLRTAHACASSPGFNINCEAPDIHMYKLNAAVVWKTDSHPIDIQTTLLRGTVLLNTQWVIGIVLFTGADAKIILNSGNAPSKCSRIERQMNPQVFVNLALLIIMAAVCGIVDASLEQRNYPAQAPWLYDDNRSDDNPKINGLITLVNGLITFQNIIPISLILSIEFVRSYQGAFIYFDSQMYYEKTALAFNSNLLDDLGQIEYVFSDKTGTLTQNAMAFRECSIAGRLYKGDPLEDTPKEGMVPEAKAEDKSLGGPSRSSDSDTVTSPVETTPPDPEIVSKVKLSSGVVSQFRDAELSAFFSVLGLCHTVLATIDPETQAIEYKAQSPDEAALVQAAADVGFIFRGREREILRLQTPFESALEEWELLNSLDFNSVRKRMSDKVYLLTKGADNIIFDRLRKDGDPELSSTTERHLDEFASDGLRTLWIAYKIIPMDVYQEWAARYHDATVALRDREEKIDQVSSEIEKNLHLLGATSIEDKLQDGVPETIADLKCAGIKVWVLTGDKLETAIDQILEAVGQFFPESDIIQKVCEKGFQVTIPEKIERPDLTRNPTGLLELVGNDNGDRPGRYILVVDRVALGNALHDPFNKELLLQLAVKCEAAICCRVSPLQKALVVRLVKDGLKCMTLAIGDGANDVSMIQAADVGVGIRGEGGLQAVNSSDYAIAQFRFLKRLILVHGHWSYARNGTVIINFFYKNIIWIGVLWWFQIYCAWSTQYVFEYTYLVFWNVLWTLYPVTAIVLFDRFLDANILMAIPELYHYGRERTWFGLRLFSVYMFEGIIQSTIIFFFINYAYNETTVRSNGYQGYIYEFSTVIWIWFAVWFRIVLVWGYTAIYSLISPSTAVYDILVLCCFPFCLALLPRYLYKAIQRQYFPTDIDILREIQLKTPGTDFAKHPQLGGLHALPAEPAEPRASISTTASSQLHHFPMRVLSQDRNSMEIAGRSVTDMSLGGIQSQPRGFGFFTEEGGVQIQRIQSNLSEGRVRDMESGRHKKLFP</sequence>
<dbReference type="Proteomes" id="UP000054279">
    <property type="component" value="Unassembled WGS sequence"/>
</dbReference>
<evidence type="ECO:0000259" key="19">
    <source>
        <dbReference type="Pfam" id="PF16212"/>
    </source>
</evidence>
<feature type="binding site" evidence="15">
    <location>
        <position position="476"/>
    </location>
    <ligand>
        <name>Mg(2+)</name>
        <dbReference type="ChEBI" id="CHEBI:18420"/>
    </ligand>
</feature>
<dbReference type="GO" id="GO:0140326">
    <property type="term" value="F:ATPase-coupled intramembrane lipid transporter activity"/>
    <property type="evidence" value="ECO:0007669"/>
    <property type="project" value="UniProtKB-EC"/>
</dbReference>
<dbReference type="Pfam" id="PF16209">
    <property type="entry name" value="PhoLip_ATPase_N"/>
    <property type="match status" value="1"/>
</dbReference>
<dbReference type="Pfam" id="PF16212">
    <property type="entry name" value="PhoLip_ATPase_C"/>
    <property type="match status" value="1"/>
</dbReference>
<feature type="binding site" evidence="14">
    <location>
        <position position="772"/>
    </location>
    <ligand>
        <name>ATP</name>
        <dbReference type="ChEBI" id="CHEBI:30616"/>
    </ligand>
</feature>
<dbReference type="FunFam" id="3.40.50.1000:FF:000014">
    <property type="entry name" value="Phospholipid-transporting ATPase"/>
    <property type="match status" value="1"/>
</dbReference>
<dbReference type="EC" id="7.6.2.1" evidence="16"/>
<dbReference type="InterPro" id="IPR032630">
    <property type="entry name" value="P_typ_ATPase_c"/>
</dbReference>
<dbReference type="AlphaFoldDB" id="A0A0C9UW55"/>
<evidence type="ECO:0000256" key="7">
    <source>
        <dbReference type="ARBA" id="ARBA00022842"/>
    </source>
</evidence>
<dbReference type="Gene3D" id="3.40.50.1000">
    <property type="entry name" value="HAD superfamily/HAD-like"/>
    <property type="match status" value="1"/>
</dbReference>
<evidence type="ECO:0000259" key="18">
    <source>
        <dbReference type="Pfam" id="PF16209"/>
    </source>
</evidence>
<accession>A0A0C9UW55</accession>
<evidence type="ECO:0000256" key="8">
    <source>
        <dbReference type="ARBA" id="ARBA00022967"/>
    </source>
</evidence>
<evidence type="ECO:0000256" key="12">
    <source>
        <dbReference type="ARBA" id="ARBA00049128"/>
    </source>
</evidence>
<evidence type="ECO:0000256" key="11">
    <source>
        <dbReference type="ARBA" id="ARBA00034036"/>
    </source>
</evidence>
<evidence type="ECO:0000256" key="14">
    <source>
        <dbReference type="PIRSR" id="PIRSR606539-2"/>
    </source>
</evidence>
<dbReference type="Gene3D" id="2.70.150.10">
    <property type="entry name" value="Calcium-transporting ATPase, cytoplasmic transduction domain A"/>
    <property type="match status" value="1"/>
</dbReference>
<evidence type="ECO:0000256" key="2">
    <source>
        <dbReference type="ARBA" id="ARBA00008109"/>
    </source>
</evidence>
<keyword evidence="10 16" id="KW-0472">Membrane</keyword>
<dbReference type="SUPFAM" id="SSF81660">
    <property type="entry name" value="Metal cation-transporting ATPase, ATP-binding domain N"/>
    <property type="match status" value="1"/>
</dbReference>
<evidence type="ECO:0000256" key="4">
    <source>
        <dbReference type="ARBA" id="ARBA00022723"/>
    </source>
</evidence>
<dbReference type="GO" id="GO:0016887">
    <property type="term" value="F:ATP hydrolysis activity"/>
    <property type="evidence" value="ECO:0007669"/>
    <property type="project" value="InterPro"/>
</dbReference>
<dbReference type="InterPro" id="IPR036412">
    <property type="entry name" value="HAD-like_sf"/>
</dbReference>
<keyword evidence="21" id="KW-1185">Reference proteome</keyword>
<feature type="binding site" evidence="14">
    <location>
        <position position="881"/>
    </location>
    <ligand>
        <name>ATP</name>
        <dbReference type="ChEBI" id="CHEBI:30616"/>
    </ligand>
</feature>
<dbReference type="NCBIfam" id="TIGR01652">
    <property type="entry name" value="ATPase-Plipid"/>
    <property type="match status" value="1"/>
</dbReference>
<feature type="binding site" evidence="14">
    <location>
        <position position="905"/>
    </location>
    <ligand>
        <name>ATP</name>
        <dbReference type="ChEBI" id="CHEBI:30616"/>
    </ligand>
</feature>
<keyword evidence="7 15" id="KW-0460">Magnesium</keyword>
<feature type="binding site" evidence="14">
    <location>
        <position position="474"/>
    </location>
    <ligand>
        <name>ATP</name>
        <dbReference type="ChEBI" id="CHEBI:30616"/>
    </ligand>
</feature>
<feature type="active site" description="4-aspartylphosphate intermediate" evidence="13">
    <location>
        <position position="474"/>
    </location>
</feature>
<comment type="subcellular location">
    <subcellularLocation>
        <location evidence="1 16">Membrane</location>
        <topology evidence="1 16">Multi-pass membrane protein</topology>
    </subcellularLocation>
</comment>
<feature type="binding site" evidence="14">
    <location>
        <position position="475"/>
    </location>
    <ligand>
        <name>ATP</name>
        <dbReference type="ChEBI" id="CHEBI:30616"/>
    </ligand>
</feature>
<dbReference type="HOGENOM" id="CLU_000846_5_2_1"/>
<feature type="domain" description="P-type ATPase C-terminal" evidence="19">
    <location>
        <begin position="927"/>
        <end position="1085"/>
    </location>
</feature>
<feature type="binding site" evidence="14">
    <location>
        <position position="904"/>
    </location>
    <ligand>
        <name>ATP</name>
        <dbReference type="ChEBI" id="CHEBI:30616"/>
    </ligand>
</feature>
<name>A0A0C9UW55_SPHS4</name>
<feature type="binding site" evidence="15">
    <location>
        <position position="905"/>
    </location>
    <ligand>
        <name>Mg(2+)</name>
        <dbReference type="ChEBI" id="CHEBI:18420"/>
    </ligand>
</feature>
<dbReference type="SUPFAM" id="SSF81665">
    <property type="entry name" value="Calcium ATPase, transmembrane domain M"/>
    <property type="match status" value="1"/>
</dbReference>
<feature type="binding site" evidence="14">
    <location>
        <position position="656"/>
    </location>
    <ligand>
        <name>ATP</name>
        <dbReference type="ChEBI" id="CHEBI:30616"/>
    </ligand>
</feature>
<feature type="binding site" evidence="14">
    <location>
        <position position="640"/>
    </location>
    <ligand>
        <name>ATP</name>
        <dbReference type="ChEBI" id="CHEBI:30616"/>
    </ligand>
</feature>
<dbReference type="SFLD" id="SFLDG00002">
    <property type="entry name" value="C1.7:_P-type_atpase_like"/>
    <property type="match status" value="1"/>
</dbReference>
<evidence type="ECO:0000256" key="6">
    <source>
        <dbReference type="ARBA" id="ARBA00022840"/>
    </source>
</evidence>
<dbReference type="InterPro" id="IPR006539">
    <property type="entry name" value="P-type_ATPase_IV"/>
</dbReference>
<dbReference type="GO" id="GO:0005886">
    <property type="term" value="C:plasma membrane"/>
    <property type="evidence" value="ECO:0007669"/>
    <property type="project" value="TreeGrafter"/>
</dbReference>
<evidence type="ECO:0000256" key="10">
    <source>
        <dbReference type="ARBA" id="ARBA00023136"/>
    </source>
</evidence>
<evidence type="ECO:0000313" key="20">
    <source>
        <dbReference type="EMBL" id="KIJ29370.1"/>
    </source>
</evidence>
<feature type="transmembrane region" description="Helical" evidence="16">
    <location>
        <begin position="80"/>
        <end position="102"/>
    </location>
</feature>
<feature type="transmembrane region" description="Helical" evidence="16">
    <location>
        <begin position="1083"/>
        <end position="1107"/>
    </location>
</feature>
<evidence type="ECO:0000256" key="15">
    <source>
        <dbReference type="PIRSR" id="PIRSR606539-3"/>
    </source>
</evidence>
<dbReference type="GO" id="GO:0045332">
    <property type="term" value="P:phospholipid translocation"/>
    <property type="evidence" value="ECO:0007669"/>
    <property type="project" value="TreeGrafter"/>
</dbReference>
<dbReference type="GO" id="GO:0000287">
    <property type="term" value="F:magnesium ion binding"/>
    <property type="evidence" value="ECO:0007669"/>
    <property type="project" value="UniProtKB-UniRule"/>
</dbReference>
<dbReference type="SUPFAM" id="SSF56784">
    <property type="entry name" value="HAD-like"/>
    <property type="match status" value="1"/>
</dbReference>
<evidence type="ECO:0000256" key="16">
    <source>
        <dbReference type="RuleBase" id="RU362033"/>
    </source>
</evidence>
<proteinExistence type="inferred from homology"/>
<feature type="domain" description="P-type ATPase N-terminal" evidence="18">
    <location>
        <begin position="47"/>
        <end position="83"/>
    </location>
</feature>
<evidence type="ECO:0000256" key="1">
    <source>
        <dbReference type="ARBA" id="ARBA00004141"/>
    </source>
</evidence>
<keyword evidence="3 16" id="KW-0812">Transmembrane</keyword>
<feature type="binding site" evidence="15">
    <location>
        <position position="901"/>
    </location>
    <ligand>
        <name>Mg(2+)</name>
        <dbReference type="ChEBI" id="CHEBI:18420"/>
    </ligand>
</feature>
<feature type="transmembrane region" description="Helical" evidence="16">
    <location>
        <begin position="1036"/>
        <end position="1063"/>
    </location>
</feature>
<organism evidence="20 21">
    <name type="scientific">Sphaerobolus stellatus (strain SS14)</name>
    <dbReference type="NCBI Taxonomy" id="990650"/>
    <lineage>
        <taxon>Eukaryota</taxon>
        <taxon>Fungi</taxon>
        <taxon>Dikarya</taxon>
        <taxon>Basidiomycota</taxon>
        <taxon>Agaricomycotina</taxon>
        <taxon>Agaricomycetes</taxon>
        <taxon>Phallomycetidae</taxon>
        <taxon>Geastrales</taxon>
        <taxon>Sphaerobolaceae</taxon>
        <taxon>Sphaerobolus</taxon>
    </lineage>
</organism>
<comment type="similarity">
    <text evidence="2 16">Belongs to the cation transport ATPase (P-type) (TC 3.A.3) family. Type IV subfamily.</text>
</comment>
<dbReference type="SFLD" id="SFLDS00003">
    <property type="entry name" value="Haloacid_Dehalogenase"/>
    <property type="match status" value="1"/>
</dbReference>
<dbReference type="OrthoDB" id="377733at2759"/>
<feature type="binding site" evidence="14">
    <location>
        <position position="773"/>
    </location>
    <ligand>
        <name>ATP</name>
        <dbReference type="ChEBI" id="CHEBI:30616"/>
    </ligand>
</feature>
<dbReference type="InterPro" id="IPR008250">
    <property type="entry name" value="ATPase_P-typ_transduc_dom_A_sf"/>
</dbReference>
<feature type="compositionally biased region" description="Polar residues" evidence="17">
    <location>
        <begin position="524"/>
        <end position="537"/>
    </location>
</feature>
<comment type="catalytic activity">
    <reaction evidence="11 16">
        <text>ATP + H2O + phospholipidSide 1 = ADP + phosphate + phospholipidSide 2.</text>
        <dbReference type="EC" id="7.6.2.1"/>
    </reaction>
</comment>
<evidence type="ECO:0000256" key="17">
    <source>
        <dbReference type="SAM" id="MobiDB-lite"/>
    </source>
</evidence>
<dbReference type="InterPro" id="IPR044492">
    <property type="entry name" value="P_typ_ATPase_HD_dom"/>
</dbReference>
<dbReference type="SFLD" id="SFLDF00027">
    <property type="entry name" value="p-type_atpase"/>
    <property type="match status" value="1"/>
</dbReference>
<keyword evidence="5 14" id="KW-0547">Nucleotide-binding</keyword>
<keyword evidence="4 15" id="KW-0479">Metal-binding</keyword>
<dbReference type="EMBL" id="KN837284">
    <property type="protein sequence ID" value="KIJ29370.1"/>
    <property type="molecule type" value="Genomic_DNA"/>
</dbReference>
<evidence type="ECO:0000256" key="13">
    <source>
        <dbReference type="PIRSR" id="PIRSR606539-1"/>
    </source>
</evidence>
<dbReference type="InterPro" id="IPR023299">
    <property type="entry name" value="ATPase_P-typ_cyto_dom_N"/>
</dbReference>
<feature type="transmembrane region" description="Helical" evidence="16">
    <location>
        <begin position="967"/>
        <end position="988"/>
    </location>
</feature>
<reference evidence="20 21" key="1">
    <citation type="submission" date="2014-06" db="EMBL/GenBank/DDBJ databases">
        <title>Evolutionary Origins and Diversification of the Mycorrhizal Mutualists.</title>
        <authorList>
            <consortium name="DOE Joint Genome Institute"/>
            <consortium name="Mycorrhizal Genomics Consortium"/>
            <person name="Kohler A."/>
            <person name="Kuo A."/>
            <person name="Nagy L.G."/>
            <person name="Floudas D."/>
            <person name="Copeland A."/>
            <person name="Barry K.W."/>
            <person name="Cichocki N."/>
            <person name="Veneault-Fourrey C."/>
            <person name="LaButti K."/>
            <person name="Lindquist E.A."/>
            <person name="Lipzen A."/>
            <person name="Lundell T."/>
            <person name="Morin E."/>
            <person name="Murat C."/>
            <person name="Riley R."/>
            <person name="Ohm R."/>
            <person name="Sun H."/>
            <person name="Tunlid A."/>
            <person name="Henrissat B."/>
            <person name="Grigoriev I.V."/>
            <person name="Hibbett D.S."/>
            <person name="Martin F."/>
        </authorList>
    </citation>
    <scope>NUCLEOTIDE SEQUENCE [LARGE SCALE GENOMIC DNA]</scope>
    <source>
        <strain evidence="20 21">SS14</strain>
    </source>
</reference>
<dbReference type="PANTHER" id="PTHR24092:SF153">
    <property type="entry name" value="PHOSPHOLIPID-TRANSPORTING ATPASE"/>
    <property type="match status" value="1"/>
</dbReference>
<evidence type="ECO:0000256" key="9">
    <source>
        <dbReference type="ARBA" id="ARBA00022989"/>
    </source>
</evidence>
<dbReference type="Pfam" id="PF13246">
    <property type="entry name" value="Cation_ATPase"/>
    <property type="match status" value="1"/>
</dbReference>
<dbReference type="SUPFAM" id="SSF81653">
    <property type="entry name" value="Calcium ATPase, transduction domain A"/>
    <property type="match status" value="1"/>
</dbReference>
<feature type="transmembrane region" description="Helical" evidence="16">
    <location>
        <begin position="994"/>
        <end position="1015"/>
    </location>
</feature>
<comment type="cofactor">
    <cofactor evidence="15">
        <name>Mg(2+)</name>
        <dbReference type="ChEBI" id="CHEBI:18420"/>
    </cofactor>
</comment>
<feature type="binding site" evidence="15">
    <location>
        <position position="474"/>
    </location>
    <ligand>
        <name>Mg(2+)</name>
        <dbReference type="ChEBI" id="CHEBI:18420"/>
    </ligand>
</feature>
<dbReference type="InterPro" id="IPR032631">
    <property type="entry name" value="P-type_ATPase_N"/>
</dbReference>
<dbReference type="PROSITE" id="PS00154">
    <property type="entry name" value="ATPASE_E1_E2"/>
    <property type="match status" value="1"/>
</dbReference>
<feature type="binding site" evidence="14">
    <location>
        <position position="476"/>
    </location>
    <ligand>
        <name>ATP</name>
        <dbReference type="ChEBI" id="CHEBI:30616"/>
    </ligand>
</feature>
<feature type="binding site" evidence="14">
    <location>
        <position position="771"/>
    </location>
    <ligand>
        <name>ATP</name>
        <dbReference type="ChEBI" id="CHEBI:30616"/>
    </ligand>
</feature>
<dbReference type="InterPro" id="IPR023298">
    <property type="entry name" value="ATPase_P-typ_TM_dom_sf"/>
</dbReference>
<dbReference type="PRINTS" id="PR00119">
    <property type="entry name" value="CATATPASE"/>
</dbReference>
<feature type="binding site" evidence="14">
    <location>
        <position position="691"/>
    </location>
    <ligand>
        <name>ATP</name>
        <dbReference type="ChEBI" id="CHEBI:30616"/>
    </ligand>
</feature>
<dbReference type="InterPro" id="IPR001757">
    <property type="entry name" value="P_typ_ATPase"/>
</dbReference>
<keyword evidence="9 16" id="KW-1133">Transmembrane helix</keyword>
<gene>
    <name evidence="20" type="ORF">M422DRAFT_76759</name>
</gene>
<feature type="transmembrane region" description="Helical" evidence="16">
    <location>
        <begin position="1114"/>
        <end position="1134"/>
    </location>
</feature>
<feature type="binding site" evidence="14">
    <location>
        <position position="875"/>
    </location>
    <ligand>
        <name>ATP</name>
        <dbReference type="ChEBI" id="CHEBI:30616"/>
    </ligand>
</feature>
<dbReference type="InterPro" id="IPR018303">
    <property type="entry name" value="ATPase_P-typ_P_site"/>
</dbReference>
<dbReference type="GO" id="GO:0005524">
    <property type="term" value="F:ATP binding"/>
    <property type="evidence" value="ECO:0007669"/>
    <property type="project" value="UniProtKB-UniRule"/>
</dbReference>
<keyword evidence="6 14" id="KW-0067">ATP-binding</keyword>
<dbReference type="PANTHER" id="PTHR24092">
    <property type="entry name" value="PROBABLE PHOSPHOLIPID-TRANSPORTING ATPASE"/>
    <property type="match status" value="1"/>
</dbReference>
<dbReference type="NCBIfam" id="TIGR01494">
    <property type="entry name" value="ATPase_P-type"/>
    <property type="match status" value="1"/>
</dbReference>
<evidence type="ECO:0000313" key="21">
    <source>
        <dbReference type="Proteomes" id="UP000054279"/>
    </source>
</evidence>
<protein>
    <recommendedName>
        <fullName evidence="16">Phospholipid-transporting ATPase</fullName>
        <ecNumber evidence="16">7.6.2.1</ecNumber>
    </recommendedName>
</protein>
<dbReference type="InterPro" id="IPR023214">
    <property type="entry name" value="HAD_sf"/>
</dbReference>
<evidence type="ECO:0000256" key="3">
    <source>
        <dbReference type="ARBA" id="ARBA00022692"/>
    </source>
</evidence>
<feature type="binding site" evidence="14">
    <location>
        <position position="597"/>
    </location>
    <ligand>
        <name>ATP</name>
        <dbReference type="ChEBI" id="CHEBI:30616"/>
    </ligand>
</feature>
<keyword evidence="8 16" id="KW-1278">Translocase</keyword>
<comment type="catalytic activity">
    <reaction evidence="12">
        <text>a 1,2-diacyl-sn-glycero-3-phosphoethanolamine(out) + ATP + H2O = a 1,2-diacyl-sn-glycero-3-phosphoethanolamine(in) + ADP + phosphate + H(+)</text>
        <dbReference type="Rhea" id="RHEA:66132"/>
        <dbReference type="ChEBI" id="CHEBI:15377"/>
        <dbReference type="ChEBI" id="CHEBI:15378"/>
        <dbReference type="ChEBI" id="CHEBI:30616"/>
        <dbReference type="ChEBI" id="CHEBI:43474"/>
        <dbReference type="ChEBI" id="CHEBI:64612"/>
        <dbReference type="ChEBI" id="CHEBI:456216"/>
    </reaction>
    <physiologicalReaction direction="left-to-right" evidence="12">
        <dbReference type="Rhea" id="RHEA:66133"/>
    </physiologicalReaction>
</comment>